<organism evidence="6 7">
    <name type="scientific">Geobacter benzoatilyticus</name>
    <dbReference type="NCBI Taxonomy" id="2815309"/>
    <lineage>
        <taxon>Bacteria</taxon>
        <taxon>Pseudomonadati</taxon>
        <taxon>Thermodesulfobacteriota</taxon>
        <taxon>Desulfuromonadia</taxon>
        <taxon>Geobacterales</taxon>
        <taxon>Geobacteraceae</taxon>
        <taxon>Geobacter</taxon>
    </lineage>
</organism>
<dbReference type="Pfam" id="PF02146">
    <property type="entry name" value="SIR2"/>
    <property type="match status" value="1"/>
</dbReference>
<evidence type="ECO:0000259" key="5">
    <source>
        <dbReference type="PROSITE" id="PS50305"/>
    </source>
</evidence>
<evidence type="ECO:0000313" key="7">
    <source>
        <dbReference type="Proteomes" id="UP000663651"/>
    </source>
</evidence>
<dbReference type="PANTHER" id="PTHR11085:SF4">
    <property type="entry name" value="NAD-DEPENDENT PROTEIN DEACYLASE"/>
    <property type="match status" value="1"/>
</dbReference>
<protein>
    <recommendedName>
        <fullName evidence="1">protein acetyllysine N-acetyltransferase</fullName>
        <ecNumber evidence="1">2.3.1.286</ecNumber>
    </recommendedName>
</protein>
<dbReference type="SUPFAM" id="SSF52467">
    <property type="entry name" value="DHS-like NAD/FAD-binding domain"/>
    <property type="match status" value="1"/>
</dbReference>
<dbReference type="InterPro" id="IPR050134">
    <property type="entry name" value="NAD-dep_sirtuin_deacylases"/>
</dbReference>
<evidence type="ECO:0000313" key="6">
    <source>
        <dbReference type="EMBL" id="QSV47126.1"/>
    </source>
</evidence>
<gene>
    <name evidence="6" type="ORF">JZM60_07655</name>
</gene>
<evidence type="ECO:0000256" key="2">
    <source>
        <dbReference type="ARBA" id="ARBA00022679"/>
    </source>
</evidence>
<dbReference type="InterPro" id="IPR026590">
    <property type="entry name" value="Ssirtuin_cat_dom"/>
</dbReference>
<sequence>MDLQERFRAAAEAVKHADAMVITAGAGMGVDSGLPDFRGDTGFWEAYPPYWKLGITFVGAANPEHFERDPAFAWGFYGHRTNLYRETVPHAGFGILKGWVERFRLDYFVITSNVDGQFQKAGFAGDRIMEVHGSIHHLQCTRPCTMAIWENRETIPVDEATMRAGHVPRCIHCGDVSRPNILMFGDYGWISDRTAGQQRNFDEFLSDIGGRRLVVVEMGAGTAIPTIRYLTEDLGSRRGAMAVRINPRESQIRAPNLSISCGALDGVAAIDAVLAEDAFL</sequence>
<dbReference type="InterPro" id="IPR026591">
    <property type="entry name" value="Sirtuin_cat_small_dom_sf"/>
</dbReference>
<dbReference type="InterPro" id="IPR003000">
    <property type="entry name" value="Sirtuin"/>
</dbReference>
<proteinExistence type="predicted"/>
<dbReference type="InterPro" id="IPR029035">
    <property type="entry name" value="DHS-like_NAD/FAD-binding_dom"/>
</dbReference>
<dbReference type="Gene3D" id="3.30.1600.10">
    <property type="entry name" value="SIR2/SIRT2 'Small Domain"/>
    <property type="match status" value="1"/>
</dbReference>
<name>A0ABX7Q6N9_9BACT</name>
<dbReference type="PROSITE" id="PS50305">
    <property type="entry name" value="SIRTUIN"/>
    <property type="match status" value="1"/>
</dbReference>
<feature type="domain" description="Deacetylase sirtuin-type" evidence="5">
    <location>
        <begin position="1"/>
        <end position="280"/>
    </location>
</feature>
<comment type="caution">
    <text evidence="4">Lacks conserved residue(s) required for the propagation of feature annotation.</text>
</comment>
<evidence type="ECO:0000256" key="4">
    <source>
        <dbReference type="PROSITE-ProRule" id="PRU00236"/>
    </source>
</evidence>
<accession>A0ABX7Q6N9</accession>
<evidence type="ECO:0000256" key="1">
    <source>
        <dbReference type="ARBA" id="ARBA00012928"/>
    </source>
</evidence>
<dbReference type="Proteomes" id="UP000663651">
    <property type="component" value="Chromosome"/>
</dbReference>
<dbReference type="RefSeq" id="WP_207165080.1">
    <property type="nucleotide sequence ID" value="NZ_CP071382.1"/>
</dbReference>
<dbReference type="EC" id="2.3.1.286" evidence="1"/>
<dbReference type="Gene3D" id="3.40.50.1220">
    <property type="entry name" value="TPP-binding domain"/>
    <property type="match status" value="1"/>
</dbReference>
<dbReference type="EMBL" id="CP071382">
    <property type="protein sequence ID" value="QSV47126.1"/>
    <property type="molecule type" value="Genomic_DNA"/>
</dbReference>
<keyword evidence="3" id="KW-0520">NAD</keyword>
<keyword evidence="7" id="KW-1185">Reference proteome</keyword>
<keyword evidence="2" id="KW-0808">Transferase</keyword>
<dbReference type="PANTHER" id="PTHR11085">
    <property type="entry name" value="NAD-DEPENDENT PROTEIN DEACYLASE SIRTUIN-5, MITOCHONDRIAL-RELATED"/>
    <property type="match status" value="1"/>
</dbReference>
<reference evidence="6 7" key="1">
    <citation type="submission" date="2021-03" db="EMBL/GenBank/DDBJ databases">
        <title>Geobacter metallireducens gen. nov. sp. nov., a microorganism capable of coupling the complete oxidation of organic compounds to the reduction of iron and other metals.</title>
        <authorList>
            <person name="Li Y."/>
        </authorList>
    </citation>
    <scope>NUCLEOTIDE SEQUENCE [LARGE SCALE GENOMIC DNA]</scope>
    <source>
        <strain evidence="6 7">Jerry-YX</strain>
    </source>
</reference>
<evidence type="ECO:0000256" key="3">
    <source>
        <dbReference type="ARBA" id="ARBA00023027"/>
    </source>
</evidence>